<organism evidence="3 4">
    <name type="scientific">Pendulispora albinea</name>
    <dbReference type="NCBI Taxonomy" id="2741071"/>
    <lineage>
        <taxon>Bacteria</taxon>
        <taxon>Pseudomonadati</taxon>
        <taxon>Myxococcota</taxon>
        <taxon>Myxococcia</taxon>
        <taxon>Myxococcales</taxon>
        <taxon>Sorangiineae</taxon>
        <taxon>Pendulisporaceae</taxon>
        <taxon>Pendulispora</taxon>
    </lineage>
</organism>
<evidence type="ECO:0000313" key="4">
    <source>
        <dbReference type="Proteomes" id="UP001370348"/>
    </source>
</evidence>
<sequence length="428" mass="46002">MKIVIVTVGSLGDTAPYIGLGVRLRTAGHDVAIAAQEGFAERVHEAGLEFRLLPGDIRADLASENGQRLHQAGSWIQAAPAMMRLASKMFEDLAGGIAEAARGADLLLIHRIALMHGQFVAKAMGIPSMVLELFPSGIAPTSEFLPAVFGAGSLGSWGNRAVYQLLRASTEKSAKLIAKLQDFQKELGLAPITLAEFYRQMDLEQWPIYHGFSPTVVPRPKDWRPGLEIVGYFWPEHAPHWKPPAKLVDFLESGPAPVFIGFGSLVPGERERLAELIATAVRHAKVRAVVQAGWGSLAIDGATNGAHRDDVLSIGPVPHDWLFPQMAAVVHAGSAGITGAGLRAGVPAVPIPAMNDQPFWAERLVKLGVAPGALRFQKLSPARLSYFVQQAVTQPQHRQAAQRVAECIRTEDGAGRIVEAVERIAASN</sequence>
<accession>A0ABZ2M5X4</accession>
<dbReference type="Pfam" id="PF03033">
    <property type="entry name" value="Glyco_transf_28"/>
    <property type="match status" value="1"/>
</dbReference>
<dbReference type="InterPro" id="IPR010610">
    <property type="entry name" value="EryCIII-like_C"/>
</dbReference>
<name>A0ABZ2M5X4_9BACT</name>
<dbReference type="Proteomes" id="UP001370348">
    <property type="component" value="Chromosome"/>
</dbReference>
<dbReference type="PANTHER" id="PTHR48050">
    <property type="entry name" value="STEROL 3-BETA-GLUCOSYLTRANSFERASE"/>
    <property type="match status" value="1"/>
</dbReference>
<dbReference type="Gene3D" id="3.40.50.2000">
    <property type="entry name" value="Glycogen Phosphorylase B"/>
    <property type="match status" value="2"/>
</dbReference>
<evidence type="ECO:0000259" key="1">
    <source>
        <dbReference type="Pfam" id="PF03033"/>
    </source>
</evidence>
<dbReference type="InterPro" id="IPR004276">
    <property type="entry name" value="GlycoTrans_28_N"/>
</dbReference>
<dbReference type="CDD" id="cd03784">
    <property type="entry name" value="GT1_Gtf-like"/>
    <property type="match status" value="1"/>
</dbReference>
<evidence type="ECO:0000313" key="3">
    <source>
        <dbReference type="EMBL" id="WXB17866.1"/>
    </source>
</evidence>
<dbReference type="PANTHER" id="PTHR48050:SF13">
    <property type="entry name" value="STEROL 3-BETA-GLUCOSYLTRANSFERASE UGT80A2"/>
    <property type="match status" value="1"/>
</dbReference>
<gene>
    <name evidence="3" type="ORF">LZC94_11445</name>
</gene>
<dbReference type="EMBL" id="CP089984">
    <property type="protein sequence ID" value="WXB17866.1"/>
    <property type="molecule type" value="Genomic_DNA"/>
</dbReference>
<reference evidence="3 4" key="1">
    <citation type="submission" date="2021-12" db="EMBL/GenBank/DDBJ databases">
        <title>Discovery of the Pendulisporaceae a myxobacterial family with distinct sporulation behavior and unique specialized metabolism.</title>
        <authorList>
            <person name="Garcia R."/>
            <person name="Popoff A."/>
            <person name="Bader C.D."/>
            <person name="Loehr J."/>
            <person name="Walesch S."/>
            <person name="Walt C."/>
            <person name="Boldt J."/>
            <person name="Bunk B."/>
            <person name="Haeckl F.J.F.P.J."/>
            <person name="Gunesch A.P."/>
            <person name="Birkelbach J."/>
            <person name="Nuebel U."/>
            <person name="Pietschmann T."/>
            <person name="Bach T."/>
            <person name="Mueller R."/>
        </authorList>
    </citation>
    <scope>NUCLEOTIDE SEQUENCE [LARGE SCALE GENOMIC DNA]</scope>
    <source>
        <strain evidence="3 4">MSr11954</strain>
    </source>
</reference>
<feature type="domain" description="Erythromycin biosynthesis protein CIII-like C-terminal" evidence="2">
    <location>
        <begin position="309"/>
        <end position="411"/>
    </location>
</feature>
<dbReference type="SUPFAM" id="SSF53756">
    <property type="entry name" value="UDP-Glycosyltransferase/glycogen phosphorylase"/>
    <property type="match status" value="1"/>
</dbReference>
<evidence type="ECO:0000259" key="2">
    <source>
        <dbReference type="Pfam" id="PF06722"/>
    </source>
</evidence>
<dbReference type="InterPro" id="IPR002213">
    <property type="entry name" value="UDP_glucos_trans"/>
</dbReference>
<keyword evidence="4" id="KW-1185">Reference proteome</keyword>
<feature type="domain" description="Glycosyltransferase family 28 N-terminal" evidence="1">
    <location>
        <begin position="3"/>
        <end position="66"/>
    </location>
</feature>
<proteinExistence type="predicted"/>
<dbReference type="Pfam" id="PF06722">
    <property type="entry name" value="EryCIII-like_C"/>
    <property type="match status" value="1"/>
</dbReference>
<dbReference type="RefSeq" id="WP_394827508.1">
    <property type="nucleotide sequence ID" value="NZ_CP089984.1"/>
</dbReference>
<dbReference type="InterPro" id="IPR050426">
    <property type="entry name" value="Glycosyltransferase_28"/>
</dbReference>
<protein>
    <submittedName>
        <fullName evidence="3">Glycosyltransferase</fullName>
    </submittedName>
</protein>